<dbReference type="EMBL" id="JACEOL010000053">
    <property type="protein sequence ID" value="MBA4603429.1"/>
    <property type="molecule type" value="Genomic_DNA"/>
</dbReference>
<accession>A0A7W1XUC5</accession>
<dbReference type="InterPro" id="IPR036691">
    <property type="entry name" value="Endo/exonu/phosph_ase_sf"/>
</dbReference>
<keyword evidence="2" id="KW-0269">Exonuclease</keyword>
<dbReference type="RefSeq" id="WP_181741905.1">
    <property type="nucleotide sequence ID" value="NZ_JACEOL010000053.1"/>
</dbReference>
<evidence type="ECO:0000313" key="2">
    <source>
        <dbReference type="EMBL" id="MBA4603429.1"/>
    </source>
</evidence>
<feature type="domain" description="Endonuclease/exonuclease/phosphatase" evidence="1">
    <location>
        <begin position="18"/>
        <end position="133"/>
    </location>
</feature>
<comment type="caution">
    <text evidence="2">The sequence shown here is derived from an EMBL/GenBank/DDBJ whole genome shotgun (WGS) entry which is preliminary data.</text>
</comment>
<name>A0A7W1XUC5_9BACL</name>
<dbReference type="AlphaFoldDB" id="A0A7W1XUC5"/>
<evidence type="ECO:0000259" key="1">
    <source>
        <dbReference type="Pfam" id="PF03372"/>
    </source>
</evidence>
<dbReference type="Proteomes" id="UP000538292">
    <property type="component" value="Unassembled WGS sequence"/>
</dbReference>
<gene>
    <name evidence="2" type="ORF">H2C83_14135</name>
</gene>
<dbReference type="InterPro" id="IPR005135">
    <property type="entry name" value="Endo/exonuclease/phosphatase"/>
</dbReference>
<keyword evidence="2" id="KW-0255">Endonuclease</keyword>
<dbReference type="Pfam" id="PF03372">
    <property type="entry name" value="Exo_endo_phos"/>
    <property type="match status" value="1"/>
</dbReference>
<keyword evidence="2" id="KW-0378">Hydrolase</keyword>
<keyword evidence="3" id="KW-1185">Reference proteome</keyword>
<evidence type="ECO:0000313" key="3">
    <source>
        <dbReference type="Proteomes" id="UP000538292"/>
    </source>
</evidence>
<sequence length="141" mass="16290">MRVATWYVNGSKMNMHKDLIQQVNPHILAVQGLTLAGYDNITRMGNFDDWRFSMNLTEKKYTGRDRGVGIFVKYPYTIKNAYLIPNTPFAEKALATEIIDRDTLFLLGTADIPNGEDYRELKAASLLAFTQWMKEKKEYQN</sequence>
<organism evidence="2 3">
    <name type="scientific">Thermoactinomyces mirandus</name>
    <dbReference type="NCBI Taxonomy" id="2756294"/>
    <lineage>
        <taxon>Bacteria</taxon>
        <taxon>Bacillati</taxon>
        <taxon>Bacillota</taxon>
        <taxon>Bacilli</taxon>
        <taxon>Bacillales</taxon>
        <taxon>Thermoactinomycetaceae</taxon>
        <taxon>Thermoactinomyces</taxon>
    </lineage>
</organism>
<dbReference type="SUPFAM" id="SSF56219">
    <property type="entry name" value="DNase I-like"/>
    <property type="match status" value="1"/>
</dbReference>
<keyword evidence="2" id="KW-0540">Nuclease</keyword>
<dbReference type="Gene3D" id="3.60.10.10">
    <property type="entry name" value="Endonuclease/exonuclease/phosphatase"/>
    <property type="match status" value="1"/>
</dbReference>
<proteinExistence type="predicted"/>
<reference evidence="2 3" key="1">
    <citation type="submission" date="2020-07" db="EMBL/GenBank/DDBJ databases">
        <title>Thermoactinomyces phylogeny.</title>
        <authorList>
            <person name="Dunlap C."/>
        </authorList>
    </citation>
    <scope>NUCLEOTIDE SEQUENCE [LARGE SCALE GENOMIC DNA]</scope>
    <source>
        <strain evidence="2 3">AMNI-1</strain>
    </source>
</reference>
<protein>
    <submittedName>
        <fullName evidence="2">Endonuclease/exonuclease/phosphatase family protein</fullName>
    </submittedName>
</protein>
<dbReference type="GO" id="GO:0004527">
    <property type="term" value="F:exonuclease activity"/>
    <property type="evidence" value="ECO:0007669"/>
    <property type="project" value="UniProtKB-KW"/>
</dbReference>
<dbReference type="GO" id="GO:0004519">
    <property type="term" value="F:endonuclease activity"/>
    <property type="evidence" value="ECO:0007669"/>
    <property type="project" value="UniProtKB-KW"/>
</dbReference>